<organism evidence="7">
    <name type="scientific">Pyramimonas obovata</name>
    <dbReference type="NCBI Taxonomy" id="1411642"/>
    <lineage>
        <taxon>Eukaryota</taxon>
        <taxon>Viridiplantae</taxon>
        <taxon>Chlorophyta</taxon>
        <taxon>Pyramimonadophyceae</taxon>
        <taxon>Pyramimonadales</taxon>
        <taxon>Pyramimonadaceae</taxon>
        <taxon>Pyramimonas</taxon>
        <taxon>Pyramimonas incertae sedis</taxon>
    </lineage>
</organism>
<feature type="region of interest" description="Disordered" evidence="5">
    <location>
        <begin position="25"/>
        <end position="96"/>
    </location>
</feature>
<feature type="compositionally biased region" description="Acidic residues" evidence="5">
    <location>
        <begin position="85"/>
        <end position="94"/>
    </location>
</feature>
<dbReference type="AlphaFoldDB" id="A0A7S0RHP9"/>
<dbReference type="Gene3D" id="3.40.50.300">
    <property type="entry name" value="P-loop containing nucleotide triphosphate hydrolases"/>
    <property type="match status" value="1"/>
</dbReference>
<feature type="domain" description="6-phosphofructo-2-kinase" evidence="6">
    <location>
        <begin position="129"/>
        <end position="363"/>
    </location>
</feature>
<dbReference type="PANTHER" id="PTHR10606">
    <property type="entry name" value="6-PHOSPHOFRUCTO-2-KINASE/FRUCTOSE-2,6-BISPHOSPHATASE"/>
    <property type="match status" value="1"/>
</dbReference>
<evidence type="ECO:0000256" key="3">
    <source>
        <dbReference type="PIRSR" id="PIRSR613078-1"/>
    </source>
</evidence>
<evidence type="ECO:0000313" key="7">
    <source>
        <dbReference type="EMBL" id="CAD8677592.1"/>
    </source>
</evidence>
<evidence type="ECO:0000256" key="1">
    <source>
        <dbReference type="ARBA" id="ARBA00022741"/>
    </source>
</evidence>
<feature type="binding site" evidence="4">
    <location>
        <begin position="371"/>
        <end position="378"/>
    </location>
    <ligand>
        <name>substrate</name>
    </ligand>
</feature>
<dbReference type="GO" id="GO:0003873">
    <property type="term" value="F:6-phosphofructo-2-kinase activity"/>
    <property type="evidence" value="ECO:0007669"/>
    <property type="project" value="InterPro"/>
</dbReference>
<dbReference type="InterPro" id="IPR013078">
    <property type="entry name" value="His_Pase_superF_clade-1"/>
</dbReference>
<feature type="binding site" evidence="4">
    <location>
        <position position="428"/>
    </location>
    <ligand>
        <name>substrate</name>
    </ligand>
</feature>
<dbReference type="PRINTS" id="PR00991">
    <property type="entry name" value="6PFRUCTKNASE"/>
</dbReference>
<dbReference type="GO" id="GO:0005524">
    <property type="term" value="F:ATP binding"/>
    <property type="evidence" value="ECO:0007669"/>
    <property type="project" value="UniProtKB-KW"/>
</dbReference>
<dbReference type="PROSITE" id="PS00175">
    <property type="entry name" value="PG_MUTASE"/>
    <property type="match status" value="1"/>
</dbReference>
<gene>
    <name evidence="7" type="ORF">POBO1169_LOCUS13688</name>
</gene>
<dbReference type="InterPro" id="IPR027417">
    <property type="entry name" value="P-loop_NTPase"/>
</dbReference>
<name>A0A7S0RHP9_9CHLO</name>
<proteinExistence type="predicted"/>
<evidence type="ECO:0000256" key="4">
    <source>
        <dbReference type="PIRSR" id="PIRSR613078-2"/>
    </source>
</evidence>
<keyword evidence="2" id="KW-0067">ATP-binding</keyword>
<dbReference type="CDD" id="cd07067">
    <property type="entry name" value="HP_PGM_like"/>
    <property type="match status" value="1"/>
</dbReference>
<evidence type="ECO:0000256" key="2">
    <source>
        <dbReference type="ARBA" id="ARBA00022840"/>
    </source>
</evidence>
<dbReference type="SMART" id="SM00855">
    <property type="entry name" value="PGAM"/>
    <property type="match status" value="1"/>
</dbReference>
<dbReference type="Pfam" id="PF01591">
    <property type="entry name" value="6PF2K"/>
    <property type="match status" value="1"/>
</dbReference>
<dbReference type="GO" id="GO:0006003">
    <property type="term" value="P:fructose 2,6-bisphosphate metabolic process"/>
    <property type="evidence" value="ECO:0007669"/>
    <property type="project" value="InterPro"/>
</dbReference>
<accession>A0A7S0RHP9</accession>
<evidence type="ECO:0000259" key="6">
    <source>
        <dbReference type="Pfam" id="PF01591"/>
    </source>
</evidence>
<dbReference type="PANTHER" id="PTHR10606:SF44">
    <property type="entry name" value="6-PHOSPHOFRUCTO 2-KINASE_FRUCTOSE 2,6-BISPHOSPHATASE LONG FORM"/>
    <property type="match status" value="1"/>
</dbReference>
<dbReference type="InterPro" id="IPR029033">
    <property type="entry name" value="His_PPase_superfam"/>
</dbReference>
<dbReference type="InterPro" id="IPR001345">
    <property type="entry name" value="PG/BPGM_mutase_AS"/>
</dbReference>
<sequence length="586" mass="66820">MTEQGMVGMVESVQCKVRDSTGMYASRAPGIYGSPTNGVYGSPGKHMANRHNASEDDKPKRLSTNSNGSVSKHKRSVSAGGGSIGEEEEGEDYSYVESQKHLLEPTHYNPLPNRVPPPIAALAGNIGERHVLVMLGLPCRGKMFTSRRLQRYLKFFHGADCRRFDVCDYTSDEGSESSSFTDLFDDLYKFLHKEDWSAQTNIRLYEDGDMDDPRKKNVDSGRVAILFASDSEAAFQETWSGSSKERRRLICEQLSSMRDVRVKVIFVELICTDPELIKSNILRKVHASVPTELDDSTRGAIVAEWEKKIIGYRRKYVTMQDDGSEDDLSYIKLIDYGEKVVTNSIHGYLPMRIVQFLSNIHTKSHSIYLTRHGQSEYNVLKKLGGNPPLTEYGREYSRRLGKFAKEVCCKNAQGQEVPARLWTSSLQRTIETAQYVPHPVICEGTWHQMSNRVYRNLDEIFAGEYEGMTYDQIEKRHGTEATLRKMDKIGYRYPRGESYFDLIARLDPLVHELESYTEPILVVSHQATLRVIYSYFMDIDRELAPKQDISLHTVFKITYDGFLEQPVLEKFYLGPEVAPTHQTETK</sequence>
<dbReference type="GO" id="GO:0005829">
    <property type="term" value="C:cytosol"/>
    <property type="evidence" value="ECO:0007669"/>
    <property type="project" value="TreeGrafter"/>
</dbReference>
<feature type="active site" description="Proton donor/acceptor" evidence="3">
    <location>
        <position position="459"/>
    </location>
</feature>
<dbReference type="SUPFAM" id="SSF53254">
    <property type="entry name" value="Phosphoglycerate mutase-like"/>
    <property type="match status" value="1"/>
</dbReference>
<dbReference type="InterPro" id="IPR013079">
    <property type="entry name" value="6Phosfructo_kin"/>
</dbReference>
<dbReference type="Pfam" id="PF00300">
    <property type="entry name" value="His_Phos_1"/>
    <property type="match status" value="1"/>
</dbReference>
<dbReference type="GO" id="GO:0006000">
    <property type="term" value="P:fructose metabolic process"/>
    <property type="evidence" value="ECO:0007669"/>
    <property type="project" value="InterPro"/>
</dbReference>
<dbReference type="EMBL" id="HBFA01026935">
    <property type="protein sequence ID" value="CAD8677592.1"/>
    <property type="molecule type" value="Transcribed_RNA"/>
</dbReference>
<dbReference type="SUPFAM" id="SSF52540">
    <property type="entry name" value="P-loop containing nucleoside triphosphate hydrolases"/>
    <property type="match status" value="1"/>
</dbReference>
<dbReference type="GO" id="GO:0004331">
    <property type="term" value="F:fructose-2,6-bisphosphate 2-phosphatase activity"/>
    <property type="evidence" value="ECO:0007669"/>
    <property type="project" value="TreeGrafter"/>
</dbReference>
<keyword evidence="1" id="KW-0547">Nucleotide-binding</keyword>
<evidence type="ECO:0000256" key="5">
    <source>
        <dbReference type="SAM" id="MobiDB-lite"/>
    </source>
</evidence>
<dbReference type="InterPro" id="IPR003094">
    <property type="entry name" value="6Pfruct_kin"/>
</dbReference>
<feature type="active site" description="Tele-phosphohistidine intermediate" evidence="3">
    <location>
        <position position="372"/>
    </location>
</feature>
<protein>
    <recommendedName>
        <fullName evidence="6">6-phosphofructo-2-kinase domain-containing protein</fullName>
    </recommendedName>
</protein>
<dbReference type="Gene3D" id="3.40.50.1240">
    <property type="entry name" value="Phosphoglycerate mutase-like"/>
    <property type="match status" value="1"/>
</dbReference>
<reference evidence="7" key="1">
    <citation type="submission" date="2021-01" db="EMBL/GenBank/DDBJ databases">
        <authorList>
            <person name="Corre E."/>
            <person name="Pelletier E."/>
            <person name="Niang G."/>
            <person name="Scheremetjew M."/>
            <person name="Finn R."/>
            <person name="Kale V."/>
            <person name="Holt S."/>
            <person name="Cochrane G."/>
            <person name="Meng A."/>
            <person name="Brown T."/>
            <person name="Cohen L."/>
        </authorList>
    </citation>
    <scope>NUCLEOTIDE SEQUENCE</scope>
    <source>
        <strain evidence="7">CCMP722</strain>
    </source>
</reference>